<dbReference type="EMBL" id="CP165735">
    <property type="protein sequence ID" value="XDV71369.1"/>
    <property type="molecule type" value="Genomic_DNA"/>
</dbReference>
<evidence type="ECO:0000313" key="1">
    <source>
        <dbReference type="EMBL" id="XDV71369.1"/>
    </source>
</evidence>
<dbReference type="RefSeq" id="WP_280624750.1">
    <property type="nucleotide sequence ID" value="NZ_CP165735.1"/>
</dbReference>
<accession>A0AB39YNH1</accession>
<name>A0AB39YNH1_9MICC</name>
<protein>
    <submittedName>
        <fullName evidence="1">Uncharacterized protein</fullName>
    </submittedName>
</protein>
<gene>
    <name evidence="1" type="ORF">ABQM86_20815</name>
</gene>
<sequence>MKDSNKKSSTGTPFSHIEGRAVTNWRVLVGQTVEVWRYNEVVDQGCVESVTYDGKVLWLAQSGPIERRLVEKERGTGLRIRLVD</sequence>
<reference evidence="1" key="1">
    <citation type="submission" date="2024-07" db="EMBL/GenBank/DDBJ databases">
        <authorList>
            <person name="Li J."/>
            <person name="Wei H."/>
            <person name="Ma J."/>
        </authorList>
    </citation>
    <scope>NUCLEOTIDE SEQUENCE</scope>
    <source>
        <strain evidence="1">AMU7</strain>
    </source>
</reference>
<dbReference type="AlphaFoldDB" id="A0AB39YNH1"/>
<organism evidence="1">
    <name type="scientific">Paenarthrobacter sp. AMU7</name>
    <dbReference type="NCBI Taxonomy" id="3162492"/>
    <lineage>
        <taxon>Bacteria</taxon>
        <taxon>Bacillati</taxon>
        <taxon>Actinomycetota</taxon>
        <taxon>Actinomycetes</taxon>
        <taxon>Micrococcales</taxon>
        <taxon>Micrococcaceae</taxon>
        <taxon>Paenarthrobacter</taxon>
    </lineage>
</organism>
<proteinExistence type="predicted"/>